<dbReference type="Proteomes" id="UP000789901">
    <property type="component" value="Unassembled WGS sequence"/>
</dbReference>
<evidence type="ECO:0000313" key="1">
    <source>
        <dbReference type="EMBL" id="CAG8850845.1"/>
    </source>
</evidence>
<keyword evidence="2" id="KW-1185">Reference proteome</keyword>
<comment type="caution">
    <text evidence="1">The sequence shown here is derived from an EMBL/GenBank/DDBJ whole genome shotgun (WGS) entry which is preliminary data.</text>
</comment>
<sequence>DELLETIKQLPLYKATGPQGISNKMLKQLPTITIDNLLNIFNACINLQNTPKA</sequence>
<protein>
    <submittedName>
        <fullName evidence="1">24380_t:CDS:1</fullName>
    </submittedName>
</protein>
<reference evidence="1 2" key="1">
    <citation type="submission" date="2021-06" db="EMBL/GenBank/DDBJ databases">
        <authorList>
            <person name="Kallberg Y."/>
            <person name="Tangrot J."/>
            <person name="Rosling A."/>
        </authorList>
    </citation>
    <scope>NUCLEOTIDE SEQUENCE [LARGE SCALE GENOMIC DNA]</scope>
    <source>
        <strain evidence="1 2">120-4 pot B 10/14</strain>
    </source>
</reference>
<dbReference type="EMBL" id="CAJVQB010103083">
    <property type="protein sequence ID" value="CAG8850845.1"/>
    <property type="molecule type" value="Genomic_DNA"/>
</dbReference>
<evidence type="ECO:0000313" key="2">
    <source>
        <dbReference type="Proteomes" id="UP000789901"/>
    </source>
</evidence>
<organism evidence="1 2">
    <name type="scientific">Gigaspora margarita</name>
    <dbReference type="NCBI Taxonomy" id="4874"/>
    <lineage>
        <taxon>Eukaryota</taxon>
        <taxon>Fungi</taxon>
        <taxon>Fungi incertae sedis</taxon>
        <taxon>Mucoromycota</taxon>
        <taxon>Glomeromycotina</taxon>
        <taxon>Glomeromycetes</taxon>
        <taxon>Diversisporales</taxon>
        <taxon>Gigasporaceae</taxon>
        <taxon>Gigaspora</taxon>
    </lineage>
</organism>
<gene>
    <name evidence="1" type="ORF">GMARGA_LOCUS40422</name>
</gene>
<feature type="non-terminal residue" evidence="1">
    <location>
        <position position="1"/>
    </location>
</feature>
<proteinExistence type="predicted"/>
<accession>A0ABN7X9Q7</accession>
<name>A0ABN7X9Q7_GIGMA</name>
<feature type="non-terminal residue" evidence="1">
    <location>
        <position position="53"/>
    </location>
</feature>